<evidence type="ECO:0000256" key="4">
    <source>
        <dbReference type="ARBA" id="ARBA00023239"/>
    </source>
</evidence>
<evidence type="ECO:0000256" key="2">
    <source>
        <dbReference type="ARBA" id="ARBA00012994"/>
    </source>
</evidence>
<name>A0ABY6HMY0_9ARCH</name>
<evidence type="ECO:0000256" key="7">
    <source>
        <dbReference type="RuleBase" id="RU003954"/>
    </source>
</evidence>
<evidence type="ECO:0000256" key="1">
    <source>
        <dbReference type="ARBA" id="ARBA00005113"/>
    </source>
</evidence>
<dbReference type="InterPro" id="IPR008948">
    <property type="entry name" value="L-Aspartase-like"/>
</dbReference>
<dbReference type="NCBIfam" id="NF006871">
    <property type="entry name" value="PRK09367.1"/>
    <property type="match status" value="1"/>
</dbReference>
<organism evidence="8 9">
    <name type="scientific">Candidatus Lokiarchaeum ossiferum</name>
    <dbReference type="NCBI Taxonomy" id="2951803"/>
    <lineage>
        <taxon>Archaea</taxon>
        <taxon>Promethearchaeati</taxon>
        <taxon>Promethearchaeota</taxon>
        <taxon>Promethearchaeia</taxon>
        <taxon>Promethearchaeales</taxon>
        <taxon>Promethearchaeaceae</taxon>
        <taxon>Candidatus Lokiarchaeum</taxon>
    </lineage>
</organism>
<keyword evidence="4 7" id="KW-0456">Lyase</keyword>
<dbReference type="CDD" id="cd00332">
    <property type="entry name" value="PAL-HAL"/>
    <property type="match status" value="1"/>
</dbReference>
<evidence type="ECO:0000313" key="8">
    <source>
        <dbReference type="EMBL" id="UYP44860.1"/>
    </source>
</evidence>
<dbReference type="GO" id="GO:0004397">
    <property type="term" value="F:histidine ammonia-lyase activity"/>
    <property type="evidence" value="ECO:0007669"/>
    <property type="project" value="UniProtKB-EC"/>
</dbReference>
<evidence type="ECO:0000256" key="3">
    <source>
        <dbReference type="ARBA" id="ARBA00022808"/>
    </source>
</evidence>
<dbReference type="InterPro" id="IPR001106">
    <property type="entry name" value="Aromatic_Lyase"/>
</dbReference>
<proteinExistence type="inferred from homology"/>
<dbReference type="EC" id="4.3.1.3" evidence="2 6"/>
<accession>A0ABY6HMY0</accession>
<dbReference type="Gene3D" id="1.10.275.10">
    <property type="entry name" value="Fumarase/aspartase (N-terminal domain)"/>
    <property type="match status" value="1"/>
</dbReference>
<protein>
    <recommendedName>
        <fullName evidence="2 6">Histidine ammonia-lyase</fullName>
        <ecNumber evidence="2 6">4.3.1.3</ecNumber>
    </recommendedName>
</protein>
<dbReference type="InterPro" id="IPR005921">
    <property type="entry name" value="HutH"/>
</dbReference>
<keyword evidence="9" id="KW-1185">Reference proteome</keyword>
<dbReference type="Proteomes" id="UP001208689">
    <property type="component" value="Chromosome"/>
</dbReference>
<evidence type="ECO:0000256" key="6">
    <source>
        <dbReference type="NCBIfam" id="TIGR01225"/>
    </source>
</evidence>
<evidence type="ECO:0000313" key="9">
    <source>
        <dbReference type="Proteomes" id="UP001208689"/>
    </source>
</evidence>
<dbReference type="PANTHER" id="PTHR10362">
    <property type="entry name" value="HISTIDINE AMMONIA-LYASE"/>
    <property type="match status" value="1"/>
</dbReference>
<comment type="similarity">
    <text evidence="7">Belongs to the PAL/histidase family.</text>
</comment>
<comment type="catalytic activity">
    <reaction evidence="5">
        <text>L-histidine = trans-urocanate + NH4(+)</text>
        <dbReference type="Rhea" id="RHEA:21232"/>
        <dbReference type="ChEBI" id="CHEBI:17771"/>
        <dbReference type="ChEBI" id="CHEBI:28938"/>
        <dbReference type="ChEBI" id="CHEBI:57595"/>
        <dbReference type="EC" id="4.3.1.3"/>
    </reaction>
</comment>
<comment type="pathway">
    <text evidence="1">Amino-acid degradation; L-histidine degradation into L-glutamate; N-formimidoyl-L-glutamate from L-histidine: step 1/3.</text>
</comment>
<dbReference type="InterPro" id="IPR024083">
    <property type="entry name" value="Fumarase/histidase_N"/>
</dbReference>
<dbReference type="EMBL" id="CP104013">
    <property type="protein sequence ID" value="UYP44860.1"/>
    <property type="molecule type" value="Genomic_DNA"/>
</dbReference>
<keyword evidence="3" id="KW-0369">Histidine metabolism</keyword>
<gene>
    <name evidence="8" type="ORF">NEF87_001145</name>
</gene>
<dbReference type="NCBIfam" id="TIGR01225">
    <property type="entry name" value="hutH"/>
    <property type="match status" value="1"/>
</dbReference>
<evidence type="ECO:0000256" key="5">
    <source>
        <dbReference type="ARBA" id="ARBA00049269"/>
    </source>
</evidence>
<reference evidence="8" key="1">
    <citation type="submission" date="2022-09" db="EMBL/GenBank/DDBJ databases">
        <title>Actin cytoskeleton and complex cell architecture in an #Asgard archaeon.</title>
        <authorList>
            <person name="Ponce Toledo R.I."/>
            <person name="Schleper C."/>
            <person name="Rodrigues Oliveira T."/>
            <person name="Wollweber F."/>
            <person name="Xu J."/>
            <person name="Rittmann S."/>
            <person name="Klingl A."/>
            <person name="Pilhofer M."/>
        </authorList>
    </citation>
    <scope>NUCLEOTIDE SEQUENCE</scope>
    <source>
        <strain evidence="8">B-35</strain>
    </source>
</reference>
<dbReference type="SUPFAM" id="SSF48557">
    <property type="entry name" value="L-aspartase-like"/>
    <property type="match status" value="1"/>
</dbReference>
<dbReference type="Gene3D" id="1.20.200.10">
    <property type="entry name" value="Fumarase/aspartase (Central domain)"/>
    <property type="match status" value="1"/>
</dbReference>
<dbReference type="Pfam" id="PF00221">
    <property type="entry name" value="Lyase_aromatic"/>
    <property type="match status" value="1"/>
</dbReference>
<sequence>MEDFCYGIDHLTPEIALQIARNEIRGILADKAKEKVLHCYNAVQKIAQGERPVYSINTGFGSLCTTKISKEDAGTLQENLLKSHSVGMGDPIDAEIAKLMLILKVHALCQGFSGTSLKLIERIIWHIDNNYIPKVPEQGSVGASGDLCPLSHLFIPLIGLGEVTNDNGKTYIPTQTVLTQYNLTHFALGAKEGLALINGTQFMAAHGIKIIERLQNCQDHAEIIAALSLEGYMGSKSPFDKRLHQVRPHPGARISAKRMWALLENSEIQVAHKDCTRVQDPYSFRCIPQIHGASRDALVHLKEIITREINSVTDNPNVFTEGDESIAISGGGFHGEPIALPMDYAGLAASELGNIADRRIYLLMGEKGEYGLPLYLIKGSGLNSGFMITQYCSAALVSENKSLCYPASADSIPTSNGVEDLVSMGSISARKTLRIIDNLEKIQGVELFCACQAIDFRRPLKSSPTLEKCYQYVRSKIPHIADDEVLSGYMNSATKIIRSKKLLTFFNI</sequence>